<dbReference type="InterPro" id="IPR032260">
    <property type="entry name" value="DUF5060"/>
</dbReference>
<gene>
    <name evidence="2" type="ORF">METZ01_LOCUS515550</name>
</gene>
<dbReference type="AlphaFoldDB" id="A0A383F0N4"/>
<dbReference type="InterPro" id="IPR013783">
    <property type="entry name" value="Ig-like_fold"/>
</dbReference>
<dbReference type="Pfam" id="PF16586">
    <property type="entry name" value="DUF5060"/>
    <property type="match status" value="1"/>
</dbReference>
<organism evidence="2">
    <name type="scientific">marine metagenome</name>
    <dbReference type="NCBI Taxonomy" id="408172"/>
    <lineage>
        <taxon>unclassified sequences</taxon>
        <taxon>metagenomes</taxon>
        <taxon>ecological metagenomes</taxon>
    </lineage>
</organism>
<evidence type="ECO:0000313" key="2">
    <source>
        <dbReference type="EMBL" id="SVE62696.1"/>
    </source>
</evidence>
<accession>A0A383F0N4</accession>
<feature type="non-terminal residue" evidence="2">
    <location>
        <position position="95"/>
    </location>
</feature>
<evidence type="ECO:0000259" key="1">
    <source>
        <dbReference type="Pfam" id="PF16586"/>
    </source>
</evidence>
<sequence>MSECVEQWGVFESVFTGPRTGNPFTEVELHSEFRCEEKRVTVPGFYDGDGLYKVRFMPDIQGRWTFSTKSNTAELDAQIGTFECIAPATSNHGPV</sequence>
<feature type="domain" description="DUF5060" evidence="1">
    <location>
        <begin position="5"/>
        <end position="71"/>
    </location>
</feature>
<name>A0A383F0N4_9ZZZZ</name>
<dbReference type="Gene3D" id="2.60.40.10">
    <property type="entry name" value="Immunoglobulins"/>
    <property type="match status" value="1"/>
</dbReference>
<reference evidence="2" key="1">
    <citation type="submission" date="2018-05" db="EMBL/GenBank/DDBJ databases">
        <authorList>
            <person name="Lanie J.A."/>
            <person name="Ng W.-L."/>
            <person name="Kazmierczak K.M."/>
            <person name="Andrzejewski T.M."/>
            <person name="Davidsen T.M."/>
            <person name="Wayne K.J."/>
            <person name="Tettelin H."/>
            <person name="Glass J.I."/>
            <person name="Rusch D."/>
            <person name="Podicherti R."/>
            <person name="Tsui H.-C.T."/>
            <person name="Winkler M.E."/>
        </authorList>
    </citation>
    <scope>NUCLEOTIDE SEQUENCE</scope>
</reference>
<protein>
    <recommendedName>
        <fullName evidence="1">DUF5060 domain-containing protein</fullName>
    </recommendedName>
</protein>
<dbReference type="EMBL" id="UINC01230533">
    <property type="protein sequence ID" value="SVE62696.1"/>
    <property type="molecule type" value="Genomic_DNA"/>
</dbReference>
<proteinExistence type="predicted"/>